<evidence type="ECO:0000313" key="6">
    <source>
        <dbReference type="EMBL" id="KAK0981562.1"/>
    </source>
</evidence>
<feature type="compositionally biased region" description="Low complexity" evidence="4">
    <location>
        <begin position="339"/>
        <end position="348"/>
    </location>
</feature>
<dbReference type="EMBL" id="JAUJLE010000111">
    <property type="protein sequence ID" value="KAK0981562.1"/>
    <property type="molecule type" value="Genomic_DNA"/>
</dbReference>
<protein>
    <recommendedName>
        <fullName evidence="5">BTB domain-containing protein</fullName>
    </recommendedName>
</protein>
<evidence type="ECO:0000256" key="4">
    <source>
        <dbReference type="SAM" id="MobiDB-lite"/>
    </source>
</evidence>
<dbReference type="InterPro" id="IPR000210">
    <property type="entry name" value="BTB/POZ_dom"/>
</dbReference>
<feature type="repeat" description="ANK" evidence="3">
    <location>
        <begin position="70"/>
        <end position="95"/>
    </location>
</feature>
<keyword evidence="7" id="KW-1185">Reference proteome</keyword>
<feature type="compositionally biased region" description="Pro residues" evidence="4">
    <location>
        <begin position="349"/>
        <end position="361"/>
    </location>
</feature>
<dbReference type="Gene3D" id="1.25.40.20">
    <property type="entry name" value="Ankyrin repeat-containing domain"/>
    <property type="match status" value="1"/>
</dbReference>
<comment type="caution">
    <text evidence="6">The sequence shown here is derived from an EMBL/GenBank/DDBJ whole genome shotgun (WGS) entry which is preliminary data.</text>
</comment>
<dbReference type="Pfam" id="PF00651">
    <property type="entry name" value="BTB"/>
    <property type="match status" value="2"/>
</dbReference>
<dbReference type="SMART" id="SM00248">
    <property type="entry name" value="ANK"/>
    <property type="match status" value="2"/>
</dbReference>
<keyword evidence="1" id="KW-0677">Repeat</keyword>
<dbReference type="SUPFAM" id="SSF54695">
    <property type="entry name" value="POZ domain"/>
    <property type="match status" value="2"/>
</dbReference>
<evidence type="ECO:0000256" key="1">
    <source>
        <dbReference type="ARBA" id="ARBA00022737"/>
    </source>
</evidence>
<feature type="region of interest" description="Disordered" evidence="4">
    <location>
        <begin position="579"/>
        <end position="649"/>
    </location>
</feature>
<dbReference type="PROSITE" id="PS50088">
    <property type="entry name" value="ANK_REPEAT"/>
    <property type="match status" value="1"/>
</dbReference>
<feature type="region of interest" description="Disordered" evidence="4">
    <location>
        <begin position="307"/>
        <end position="367"/>
    </location>
</feature>
<dbReference type="InterPro" id="IPR011333">
    <property type="entry name" value="SKP1/BTB/POZ_sf"/>
</dbReference>
<organism evidence="6 7">
    <name type="scientific">Friedmanniomyces endolithicus</name>
    <dbReference type="NCBI Taxonomy" id="329885"/>
    <lineage>
        <taxon>Eukaryota</taxon>
        <taxon>Fungi</taxon>
        <taxon>Dikarya</taxon>
        <taxon>Ascomycota</taxon>
        <taxon>Pezizomycotina</taxon>
        <taxon>Dothideomycetes</taxon>
        <taxon>Dothideomycetidae</taxon>
        <taxon>Mycosphaerellales</taxon>
        <taxon>Teratosphaeriaceae</taxon>
        <taxon>Friedmanniomyces</taxon>
    </lineage>
</organism>
<sequence length="701" mass="77552">MADTILAKHQLEKALHDEKVAVSSGRLKDENPLDTSADFRHFSEACRRGDLRLCQELISKGINVNARDEFDYTPLILASLCGHYEVAQLLLESGARCERDTFQGERCLYNALNDRIRNLLLSYDFSKTTDPLQPLAAHITSLLSREIPKTADIAVHTSDATLNLHKFVLSARSPYFAKKLDAAPETTVWNLATGIPTQSFETCIRYLYLGDVGADLGEGEEEQGILTGIDKLSRQLEVPELFENLLQSGDRRQARQRRTEDLEKGRDQMARWFEENVLKQKLEVDRSKVDDVKWDRDNAIFADVLLRADQDDDDDDEGESDDDKTDPTPLADQPLVRNTPGPLNGIPIGPLPPSSPPPSTPSKPTRTTTLYPCHRALLLRSDFFATMFASPFREAQPTPTLPIIPLACSPAVLEILLTFLYTEHADFPLALAMDVLGLADMLFLERLKQRAALLISTLGNGSASTLPPQRGPRAHLSGVADPDPDRDGEEEVEEPELDIYALLRLAWQTRVPRLETFAARYIAYRLETYLPAPKFRAIVLESAGRIRGRQETDTVELVDDVRYFLSERFRLRFEESGLGGLMGEEGGEDGQEVREGGVGEDGGAVAEDAVVPADGSERDGIAGKSRKHHDDEGYSGSPNAEAGADAESQRLASELQLAETQGVVRTLDGEVAGDEFAQDAVNYRVLLGRIETLMEELGLDG</sequence>
<dbReference type="SMART" id="SM00225">
    <property type="entry name" value="BTB"/>
    <property type="match status" value="2"/>
</dbReference>
<dbReference type="PANTHER" id="PTHR46231">
    <property type="entry name" value="ANKYRIN REPEAT AND BTB/POZ DOMAIN-CONTAINING PROTEIN 1"/>
    <property type="match status" value="1"/>
</dbReference>
<dbReference type="GO" id="GO:0000151">
    <property type="term" value="C:ubiquitin ligase complex"/>
    <property type="evidence" value="ECO:0007669"/>
    <property type="project" value="TreeGrafter"/>
</dbReference>
<dbReference type="AlphaFoldDB" id="A0AAN6KGF9"/>
<evidence type="ECO:0000313" key="7">
    <source>
        <dbReference type="Proteomes" id="UP001175353"/>
    </source>
</evidence>
<dbReference type="Gene3D" id="3.30.710.10">
    <property type="entry name" value="Potassium Channel Kv1.1, Chain A"/>
    <property type="match status" value="2"/>
</dbReference>
<keyword evidence="2 3" id="KW-0040">ANK repeat</keyword>
<proteinExistence type="predicted"/>
<evidence type="ECO:0000256" key="2">
    <source>
        <dbReference type="ARBA" id="ARBA00023043"/>
    </source>
</evidence>
<reference evidence="6" key="1">
    <citation type="submission" date="2023-06" db="EMBL/GenBank/DDBJ databases">
        <title>Black Yeasts Isolated from many extreme environments.</title>
        <authorList>
            <person name="Coleine C."/>
            <person name="Stajich J.E."/>
            <person name="Selbmann L."/>
        </authorList>
    </citation>
    <scope>NUCLEOTIDE SEQUENCE</scope>
    <source>
        <strain evidence="6">CCFEE 5200</strain>
    </source>
</reference>
<dbReference type="Proteomes" id="UP001175353">
    <property type="component" value="Unassembled WGS sequence"/>
</dbReference>
<accession>A0AAN6KGF9</accession>
<evidence type="ECO:0000259" key="5">
    <source>
        <dbReference type="PROSITE" id="PS50097"/>
    </source>
</evidence>
<feature type="domain" description="BTB" evidence="5">
    <location>
        <begin position="374"/>
        <end position="429"/>
    </location>
</feature>
<gene>
    <name evidence="6" type="ORF">LTR91_011869</name>
</gene>
<dbReference type="CDD" id="cd18186">
    <property type="entry name" value="BTB_POZ_ZBTB_KLHL-like"/>
    <property type="match status" value="1"/>
</dbReference>
<name>A0AAN6KGF9_9PEZI</name>
<dbReference type="PROSITE" id="PS50097">
    <property type="entry name" value="BTB"/>
    <property type="match status" value="2"/>
</dbReference>
<dbReference type="InterPro" id="IPR044515">
    <property type="entry name" value="ABTB1"/>
</dbReference>
<feature type="compositionally biased region" description="Acidic residues" evidence="4">
    <location>
        <begin position="482"/>
        <end position="492"/>
    </location>
</feature>
<feature type="compositionally biased region" description="Low complexity" evidence="4">
    <location>
        <begin position="603"/>
        <end position="614"/>
    </location>
</feature>
<dbReference type="SUPFAM" id="SSF48403">
    <property type="entry name" value="Ankyrin repeat"/>
    <property type="match status" value="1"/>
</dbReference>
<dbReference type="Pfam" id="PF13637">
    <property type="entry name" value="Ank_4"/>
    <property type="match status" value="1"/>
</dbReference>
<dbReference type="InterPro" id="IPR036770">
    <property type="entry name" value="Ankyrin_rpt-contain_sf"/>
</dbReference>
<evidence type="ECO:0000256" key="3">
    <source>
        <dbReference type="PROSITE-ProRule" id="PRU00023"/>
    </source>
</evidence>
<dbReference type="GO" id="GO:0005737">
    <property type="term" value="C:cytoplasm"/>
    <property type="evidence" value="ECO:0007669"/>
    <property type="project" value="TreeGrafter"/>
</dbReference>
<dbReference type="InterPro" id="IPR002110">
    <property type="entry name" value="Ankyrin_rpt"/>
</dbReference>
<feature type="domain" description="BTB" evidence="5">
    <location>
        <begin position="151"/>
        <end position="216"/>
    </location>
</feature>
<feature type="region of interest" description="Disordered" evidence="4">
    <location>
        <begin position="462"/>
        <end position="492"/>
    </location>
</feature>
<dbReference type="PANTHER" id="PTHR46231:SF1">
    <property type="entry name" value="ANKYRIN REPEAT AND BTB_POZ DOMAIN-CONTAINING PROTEIN 1"/>
    <property type="match status" value="1"/>
</dbReference>
<dbReference type="PROSITE" id="PS50297">
    <property type="entry name" value="ANK_REP_REGION"/>
    <property type="match status" value="1"/>
</dbReference>
<feature type="compositionally biased region" description="Acidic residues" evidence="4">
    <location>
        <begin position="310"/>
        <end position="324"/>
    </location>
</feature>
<dbReference type="FunFam" id="1.25.40.20:FF:000248">
    <property type="entry name" value="Ankyrin repeat and BTB/POZ domain protein"/>
    <property type="match status" value="1"/>
</dbReference>